<keyword evidence="4 5" id="KW-0720">Serine protease</keyword>
<reference evidence="8 9" key="1">
    <citation type="submission" date="2024-04" db="EMBL/GenBank/DDBJ databases">
        <title>Tritrichomonas musculus Genome.</title>
        <authorList>
            <person name="Alves-Ferreira E."/>
            <person name="Grigg M."/>
            <person name="Lorenzi H."/>
            <person name="Galac M."/>
        </authorList>
    </citation>
    <scope>NUCLEOTIDE SEQUENCE [LARGE SCALE GENOMIC DNA]</scope>
    <source>
        <strain evidence="8 9">EAF2021</strain>
    </source>
</reference>
<comment type="similarity">
    <text evidence="1 5">Belongs to the peptidase S8 family.</text>
</comment>
<keyword evidence="3 5" id="KW-0378">Hydrolase</keyword>
<dbReference type="SUPFAM" id="SSF52743">
    <property type="entry name" value="Subtilisin-like"/>
    <property type="match status" value="1"/>
</dbReference>
<gene>
    <name evidence="8" type="ORF">M9Y10_019850</name>
</gene>
<feature type="active site" description="Charge relay system" evidence="5">
    <location>
        <position position="230"/>
    </location>
</feature>
<dbReference type="InterPro" id="IPR008979">
    <property type="entry name" value="Galactose-bd-like_sf"/>
</dbReference>
<dbReference type="PANTHER" id="PTHR43399:SF4">
    <property type="entry name" value="CELL WALL-ASSOCIATED PROTEASE"/>
    <property type="match status" value="1"/>
</dbReference>
<name>A0ABR2HHI5_9EUKA</name>
<feature type="domain" description="Peptidase S8/S53" evidence="7">
    <location>
        <begin position="223"/>
        <end position="636"/>
    </location>
</feature>
<sequence>MDESFSFMLHNQKEVTLSKHKKLISSNIFRRFLKSENEYHGQWYYVHFTSNVSTEIRKYINLKVSDELIKSTFVLFLYPDQIEKISNVSLIRPVEPKEKFNEDGGPLKQTDKLIIYTTPNFEIPRANEDYLIENKKNDNSIIIRFVQSDLSEHKFLNKKRRVIRLLSEIPEVKSISTYSNLIPTNAIISGFTQKNSYDFKLHSSSKFYYLDRYLNNYGITGINQTISILDTPIDFYHAMLRDDNVQVKLNTYLPNHRKIIYYNFNGSLNNLLNTIEENEHGTHVAGSAAGKSICTNDLKQGTKYFNGNAPDSKILYAGDFNLVGAQELSKLMNKYNSQISSNSWSTTAPFNPENYEYGKIAEMNPNLIFIFAAGNDYGNFGNFTVFDPSSSKNILTIGSISDFYINNDLYTIKSKNDKNVSFIAKGFKMKDIWFSASIGAEPGKSDILAINLDQGQQCQLFDQNSVFLFYGQDIDWLSTCNSSASVSSFLYADDIEQIEKLLESKSDIIVSKNVEINQTKRISQSYYSSTGPGNKGILKPDVMAPGTKVFSAKSKIHSNSPHGCSEGNEDSFAMMSGTSMATPNVAGAAALIHQYFESGKWIDKVTLDGPTTRALLINSARHPSQSKTPDITFGHGVVDLSTILPINNDFGVQITHLNNLTVVDQIPFVTENGHVISNLTVNKKLSKNDLQITLSYLDVMLNMDSPIPITRDLDLIVISPSKKIFLGDHLANGDSQHLSTNEKVIIRNNELEDGVYTIHVYAGNFADSDVLENSQKQEFSVVASGPIKNGYIEFSESFECPCDECDPKHPGFCLCNEETEIGPICQAKIETFHGIESAFYVGPLEIKRVKFVSPKKINYIFSKSRNPGRQSTIWVSTSCHYTLGEYEVNGLTNNESSASAGEETKVNFGTNEVCVAIFNNNYEPAIYILDVSDNSKYKWFRIIFWSLTSLVFVLIVALIVLIVFKTKCCSCCNCCACCTCCANCELFSCSKYCKCFQKKENTEATADTLSQFHFNDKLINYP</sequence>
<evidence type="ECO:0000256" key="4">
    <source>
        <dbReference type="ARBA" id="ARBA00022825"/>
    </source>
</evidence>
<dbReference type="InterPro" id="IPR000209">
    <property type="entry name" value="Peptidase_S8/S53_dom"/>
</dbReference>
<dbReference type="PROSITE" id="PS00138">
    <property type="entry name" value="SUBTILASE_SER"/>
    <property type="match status" value="1"/>
</dbReference>
<dbReference type="CDD" id="cd04842">
    <property type="entry name" value="Peptidases_S8_Kp43_protease"/>
    <property type="match status" value="1"/>
</dbReference>
<keyword evidence="6" id="KW-0472">Membrane</keyword>
<dbReference type="Gene3D" id="2.60.120.380">
    <property type="match status" value="1"/>
</dbReference>
<comment type="caution">
    <text evidence="8">The sequence shown here is derived from an EMBL/GenBank/DDBJ whole genome shotgun (WGS) entry which is preliminary data.</text>
</comment>
<keyword evidence="2 5" id="KW-0645">Protease</keyword>
<dbReference type="Proteomes" id="UP001470230">
    <property type="component" value="Unassembled WGS sequence"/>
</dbReference>
<evidence type="ECO:0000256" key="1">
    <source>
        <dbReference type="ARBA" id="ARBA00011073"/>
    </source>
</evidence>
<dbReference type="InterPro" id="IPR022398">
    <property type="entry name" value="Peptidase_S8_His-AS"/>
</dbReference>
<feature type="active site" description="Charge relay system" evidence="5">
    <location>
        <position position="280"/>
    </location>
</feature>
<dbReference type="PROSITE" id="PS00137">
    <property type="entry name" value="SUBTILASE_HIS"/>
    <property type="match status" value="1"/>
</dbReference>
<keyword evidence="9" id="KW-1185">Reference proteome</keyword>
<organism evidence="8 9">
    <name type="scientific">Tritrichomonas musculus</name>
    <dbReference type="NCBI Taxonomy" id="1915356"/>
    <lineage>
        <taxon>Eukaryota</taxon>
        <taxon>Metamonada</taxon>
        <taxon>Parabasalia</taxon>
        <taxon>Tritrichomonadida</taxon>
        <taxon>Tritrichomonadidae</taxon>
        <taxon>Tritrichomonas</taxon>
    </lineage>
</organism>
<evidence type="ECO:0000256" key="3">
    <source>
        <dbReference type="ARBA" id="ARBA00022801"/>
    </source>
</evidence>
<dbReference type="PRINTS" id="PR00723">
    <property type="entry name" value="SUBTILISIN"/>
</dbReference>
<dbReference type="InterPro" id="IPR015500">
    <property type="entry name" value="Peptidase_S8_subtilisin-rel"/>
</dbReference>
<keyword evidence="6" id="KW-1133">Transmembrane helix</keyword>
<dbReference type="SUPFAM" id="SSF49785">
    <property type="entry name" value="Galactose-binding domain-like"/>
    <property type="match status" value="1"/>
</dbReference>
<dbReference type="InterPro" id="IPR036852">
    <property type="entry name" value="Peptidase_S8/S53_dom_sf"/>
</dbReference>
<dbReference type="Pfam" id="PF00082">
    <property type="entry name" value="Peptidase_S8"/>
    <property type="match status" value="1"/>
</dbReference>
<dbReference type="PANTHER" id="PTHR43399">
    <property type="entry name" value="SUBTILISIN-RELATED"/>
    <property type="match status" value="1"/>
</dbReference>
<keyword evidence="6" id="KW-0812">Transmembrane</keyword>
<feature type="transmembrane region" description="Helical" evidence="6">
    <location>
        <begin position="942"/>
        <end position="964"/>
    </location>
</feature>
<proteinExistence type="inferred from homology"/>
<evidence type="ECO:0000313" key="9">
    <source>
        <dbReference type="Proteomes" id="UP001470230"/>
    </source>
</evidence>
<evidence type="ECO:0000256" key="6">
    <source>
        <dbReference type="SAM" id="Phobius"/>
    </source>
</evidence>
<dbReference type="InterPro" id="IPR023828">
    <property type="entry name" value="Peptidase_S8_Ser-AS"/>
</dbReference>
<dbReference type="InterPro" id="IPR034058">
    <property type="entry name" value="TagA/B/C/D_pept_dom"/>
</dbReference>
<dbReference type="InterPro" id="IPR051048">
    <property type="entry name" value="Peptidase_S8/S53_subtilisin"/>
</dbReference>
<protein>
    <recommendedName>
        <fullName evidence="7">Peptidase S8/S53 domain-containing protein</fullName>
    </recommendedName>
</protein>
<evidence type="ECO:0000259" key="7">
    <source>
        <dbReference type="Pfam" id="PF00082"/>
    </source>
</evidence>
<evidence type="ECO:0000256" key="2">
    <source>
        <dbReference type="ARBA" id="ARBA00022670"/>
    </source>
</evidence>
<dbReference type="EMBL" id="JAPFFF010000028">
    <property type="protein sequence ID" value="KAK8847264.1"/>
    <property type="molecule type" value="Genomic_DNA"/>
</dbReference>
<accession>A0ABR2HHI5</accession>
<evidence type="ECO:0000313" key="8">
    <source>
        <dbReference type="EMBL" id="KAK8847264.1"/>
    </source>
</evidence>
<dbReference type="PROSITE" id="PS51892">
    <property type="entry name" value="SUBTILASE"/>
    <property type="match status" value="1"/>
</dbReference>
<evidence type="ECO:0000256" key="5">
    <source>
        <dbReference type="PROSITE-ProRule" id="PRU01240"/>
    </source>
</evidence>
<feature type="active site" description="Charge relay system" evidence="5">
    <location>
        <position position="579"/>
    </location>
</feature>
<dbReference type="Gene3D" id="3.40.50.200">
    <property type="entry name" value="Peptidase S8/S53 domain"/>
    <property type="match status" value="2"/>
</dbReference>